<evidence type="ECO:0000313" key="2">
    <source>
        <dbReference type="EMBL" id="VAW11238.1"/>
    </source>
</evidence>
<dbReference type="Gene3D" id="3.40.710.10">
    <property type="entry name" value="DD-peptidase/beta-lactamase superfamily"/>
    <property type="match status" value="1"/>
</dbReference>
<dbReference type="InterPro" id="IPR001466">
    <property type="entry name" value="Beta-lactam-related"/>
</dbReference>
<dbReference type="SUPFAM" id="SSF56601">
    <property type="entry name" value="beta-lactamase/transpeptidase-like"/>
    <property type="match status" value="1"/>
</dbReference>
<reference evidence="2" key="1">
    <citation type="submission" date="2018-06" db="EMBL/GenBank/DDBJ databases">
        <authorList>
            <person name="Zhirakovskaya E."/>
        </authorList>
    </citation>
    <scope>NUCLEOTIDE SEQUENCE</scope>
</reference>
<feature type="domain" description="Beta-lactamase-related" evidence="1">
    <location>
        <begin position="159"/>
        <end position="419"/>
    </location>
</feature>
<dbReference type="PANTHER" id="PTHR43283:SF7">
    <property type="entry name" value="BETA-LACTAMASE-RELATED DOMAIN-CONTAINING PROTEIN"/>
    <property type="match status" value="1"/>
</dbReference>
<proteinExistence type="predicted"/>
<dbReference type="EMBL" id="UOEL01000056">
    <property type="protein sequence ID" value="VAW11238.1"/>
    <property type="molecule type" value="Genomic_DNA"/>
</dbReference>
<organism evidence="2">
    <name type="scientific">hydrothermal vent metagenome</name>
    <dbReference type="NCBI Taxonomy" id="652676"/>
    <lineage>
        <taxon>unclassified sequences</taxon>
        <taxon>metagenomes</taxon>
        <taxon>ecological metagenomes</taxon>
    </lineage>
</organism>
<name>A0A3B0T027_9ZZZZ</name>
<dbReference type="InterPro" id="IPR050789">
    <property type="entry name" value="Diverse_Enzym_Activities"/>
</dbReference>
<dbReference type="InterPro" id="IPR012338">
    <property type="entry name" value="Beta-lactam/transpept-like"/>
</dbReference>
<protein>
    <submittedName>
        <fullName evidence="2">Beta-lactamase class C-like and penicillin binding proteins (PBPs) superfamily</fullName>
    </submittedName>
</protein>
<dbReference type="Pfam" id="PF00144">
    <property type="entry name" value="Beta-lactamase"/>
    <property type="match status" value="1"/>
</dbReference>
<gene>
    <name evidence="2" type="ORF">MNBD_BACTEROID03-1399</name>
</gene>
<dbReference type="AlphaFoldDB" id="A0A3B0T027"/>
<sequence>MKILKRILLLLLVLVAIGAYINYPKLNIISGYASKNMASTVYIADRSIASITENDNDMPLIKLADVTMHKESASAEVFGLMERKTICRDGLGCVLVNDDYDKNKTNLKPKRTRLNNDLPFPYGNNGKKDTIFKNVDYHRLEKALDNAFANSEIQKTRTVLVAYKNQIIGERYLDGFSTDTPILGWSMTKSVLGTMFGILEFRGDIDVQTHKPLASNQNKDSRSEITLNHFLRMQSGLEWEEEYASVSDATKMLFLDADMTLAQANKEVIAAPTVVWNYSSGTSNFLSGVLRKQFNTHQEYLDFPYTALIDKIGMHSMIIETDMEGNFVGSSYGWANTRDWAKFGILHLNKGNWNGEQLFAPEWVDYISKPTDKSNGKYGAHWWLNAEGKYSDVPRDLYSANGYQGQYVFVIPSKDLVVVRTGLAESPDFDVNGFLKGILEAIK</sequence>
<evidence type="ECO:0000259" key="1">
    <source>
        <dbReference type="Pfam" id="PF00144"/>
    </source>
</evidence>
<accession>A0A3B0T027</accession>
<dbReference type="PANTHER" id="PTHR43283">
    <property type="entry name" value="BETA-LACTAMASE-RELATED"/>
    <property type="match status" value="1"/>
</dbReference>